<dbReference type="AlphaFoldDB" id="A0A6J6NZ41"/>
<feature type="compositionally biased region" description="Polar residues" evidence="1">
    <location>
        <begin position="1"/>
        <end position="11"/>
    </location>
</feature>
<dbReference type="EMBL" id="CAEZXL010000147">
    <property type="protein sequence ID" value="CAB4691597.1"/>
    <property type="molecule type" value="Genomic_DNA"/>
</dbReference>
<proteinExistence type="predicted"/>
<sequence>MSDATFSNGRPANQGPYDKSDLAAPQELVDFGSVAFVPNPLVSVRAEIEEGTQRIVAISFDYQDSTLQVQAFAIPKGRTMWEEVLDDIATSLEAQGIEKQRHSGPFGIELLAEIPLQGKSTKTVRMFGVDGDRWLLRGTISGSAIKDLDAKSLLEDIFRGMVVNRGEVPLPPRELLPLTLPAGAIVPKAN</sequence>
<dbReference type="InterPro" id="IPR022183">
    <property type="entry name" value="DUF3710"/>
</dbReference>
<evidence type="ECO:0000313" key="2">
    <source>
        <dbReference type="EMBL" id="CAB4691597.1"/>
    </source>
</evidence>
<dbReference type="Pfam" id="PF12502">
    <property type="entry name" value="DUF3710"/>
    <property type="match status" value="1"/>
</dbReference>
<organism evidence="2">
    <name type="scientific">freshwater metagenome</name>
    <dbReference type="NCBI Taxonomy" id="449393"/>
    <lineage>
        <taxon>unclassified sequences</taxon>
        <taxon>metagenomes</taxon>
        <taxon>ecological metagenomes</taxon>
    </lineage>
</organism>
<reference evidence="2" key="1">
    <citation type="submission" date="2020-05" db="EMBL/GenBank/DDBJ databases">
        <authorList>
            <person name="Chiriac C."/>
            <person name="Salcher M."/>
            <person name="Ghai R."/>
            <person name="Kavagutti S V."/>
        </authorList>
    </citation>
    <scope>NUCLEOTIDE SEQUENCE</scope>
</reference>
<name>A0A6J6NZ41_9ZZZZ</name>
<accession>A0A6J6NZ41</accession>
<evidence type="ECO:0000256" key="1">
    <source>
        <dbReference type="SAM" id="MobiDB-lite"/>
    </source>
</evidence>
<gene>
    <name evidence="2" type="ORF">UFOPK2373_00828</name>
</gene>
<protein>
    <submittedName>
        <fullName evidence="2">Unannotated protein</fullName>
    </submittedName>
</protein>
<feature type="region of interest" description="Disordered" evidence="1">
    <location>
        <begin position="1"/>
        <end position="20"/>
    </location>
</feature>